<proteinExistence type="predicted"/>
<protein>
    <submittedName>
        <fullName evidence="1">Uncharacterized protein</fullName>
    </submittedName>
</protein>
<dbReference type="AlphaFoldDB" id="F2TSQ9"/>
<dbReference type="Proteomes" id="UP000007802">
    <property type="component" value="Unassembled WGS sequence"/>
</dbReference>
<gene>
    <name evidence="1" type="ORF">BDDG_09217</name>
</gene>
<organism evidence="1">
    <name type="scientific">Ajellomyces dermatitidis (strain ATCC 18188 / CBS 674.68)</name>
    <name type="common">Blastomyces dermatitidis</name>
    <dbReference type="NCBI Taxonomy" id="653446"/>
    <lineage>
        <taxon>Eukaryota</taxon>
        <taxon>Fungi</taxon>
        <taxon>Dikarya</taxon>
        <taxon>Ascomycota</taxon>
        <taxon>Pezizomycotina</taxon>
        <taxon>Eurotiomycetes</taxon>
        <taxon>Eurotiomycetidae</taxon>
        <taxon>Onygenales</taxon>
        <taxon>Ajellomycetaceae</taxon>
        <taxon>Blastomyces</taxon>
    </lineage>
</organism>
<dbReference type="EMBL" id="GG749530">
    <property type="protein sequence ID" value="EGE86272.2"/>
    <property type="molecule type" value="Genomic_DNA"/>
</dbReference>
<accession>F2TSQ9</accession>
<name>F2TSQ9_AJEDA</name>
<evidence type="ECO:0000313" key="1">
    <source>
        <dbReference type="EMBL" id="EGE86272.2"/>
    </source>
</evidence>
<sequence length="120" mass="13366">MVHVTNAQLKGGPLSIPQTAIILKNISNSWLRSFITYNLACLFDGRTHRNRADIQIQVRFFDWPAHSYKRKCGVTALSSFDKVINKPSPVGVLRPVALGMPAASSITNGSDEQTRMRGRR</sequence>
<dbReference type="HOGENOM" id="CLU_2026069_0_0_1"/>
<reference evidence="1" key="1">
    <citation type="submission" date="2010-03" db="EMBL/GenBank/DDBJ databases">
        <title>Annotation of Blastomyces dermatitidis strain ATCC 18188.</title>
        <authorList>
            <consortium name="The Broad Institute Genome Sequencing Platform"/>
            <consortium name="Broad Institute Genome Sequencing Center for Infectious Disease."/>
            <person name="Cuomo C."/>
            <person name="Klein B."/>
            <person name="Sullivan T."/>
            <person name="Heitman J."/>
            <person name="Young S."/>
            <person name="Zeng Q."/>
            <person name="Gargeya S."/>
            <person name="Alvarado L."/>
            <person name="Berlin A.M."/>
            <person name="Chapman S.B."/>
            <person name="Chen Z."/>
            <person name="Freedman E."/>
            <person name="Gellesch M."/>
            <person name="Goldberg J."/>
            <person name="Griggs A."/>
            <person name="Gujja S."/>
            <person name="Heilman E."/>
            <person name="Heiman D."/>
            <person name="Howarth C."/>
            <person name="Mehta T."/>
            <person name="Neiman D."/>
            <person name="Pearson M."/>
            <person name="Roberts A."/>
            <person name="Saif S."/>
            <person name="Shea T."/>
            <person name="Shenoy N."/>
            <person name="Sisk P."/>
            <person name="Stolte C."/>
            <person name="Sykes S."/>
            <person name="White J."/>
            <person name="Yandava C."/>
            <person name="Haas B."/>
            <person name="Nusbaum C."/>
            <person name="Birren B."/>
        </authorList>
    </citation>
    <scope>NUCLEOTIDE SEQUENCE [LARGE SCALE GENOMIC DNA]</scope>
    <source>
        <strain evidence="1">ATCC 18188</strain>
    </source>
</reference>